<evidence type="ECO:0000256" key="7">
    <source>
        <dbReference type="ARBA" id="ARBA00023180"/>
    </source>
</evidence>
<reference evidence="10 11" key="1">
    <citation type="submission" date="2020-04" db="EMBL/GenBank/DDBJ databases">
        <authorList>
            <person name="Wallbank WR R."/>
            <person name="Pardo Diaz C."/>
            <person name="Kozak K."/>
            <person name="Martin S."/>
            <person name="Jiggins C."/>
            <person name="Moest M."/>
            <person name="Warren A I."/>
            <person name="Byers J.R.P. K."/>
            <person name="Montejo-Kovacevich G."/>
            <person name="Yen C E."/>
        </authorList>
    </citation>
    <scope>NUCLEOTIDE SEQUENCE [LARGE SCALE GENOMIC DNA]</scope>
</reference>
<dbReference type="InterPro" id="IPR050975">
    <property type="entry name" value="Sleep_regulator"/>
</dbReference>
<proteinExistence type="predicted"/>
<evidence type="ECO:0000256" key="3">
    <source>
        <dbReference type="ARBA" id="ARBA00022692"/>
    </source>
</evidence>
<dbReference type="GO" id="GO:0032222">
    <property type="term" value="P:regulation of synaptic transmission, cholinergic"/>
    <property type="evidence" value="ECO:0007669"/>
    <property type="project" value="InterPro"/>
</dbReference>
<keyword evidence="6" id="KW-0472">Membrane</keyword>
<feature type="chain" id="PRO_5035830147" description="Protein sleepless" evidence="9">
    <location>
        <begin position="24"/>
        <end position="168"/>
    </location>
</feature>
<dbReference type="PANTHER" id="PTHR33562">
    <property type="entry name" value="ATILLA, ISOFORM B-RELATED-RELATED"/>
    <property type="match status" value="1"/>
</dbReference>
<accession>A0A8S0ZL32</accession>
<keyword evidence="3" id="KW-0812">Transmembrane</keyword>
<evidence type="ECO:0000256" key="5">
    <source>
        <dbReference type="ARBA" id="ARBA00022989"/>
    </source>
</evidence>
<evidence type="ECO:0000256" key="2">
    <source>
        <dbReference type="ARBA" id="ARBA00022622"/>
    </source>
</evidence>
<protein>
    <recommendedName>
        <fullName evidence="12">Protein sleepless</fullName>
    </recommendedName>
</protein>
<dbReference type="GO" id="GO:0030431">
    <property type="term" value="P:sleep"/>
    <property type="evidence" value="ECO:0007669"/>
    <property type="project" value="InterPro"/>
</dbReference>
<comment type="caution">
    <text evidence="10">The sequence shown here is derived from an EMBL/GenBank/DDBJ whole genome shotgun (WGS) entry which is preliminary data.</text>
</comment>
<dbReference type="Proteomes" id="UP000494256">
    <property type="component" value="Unassembled WGS sequence"/>
</dbReference>
<feature type="signal peptide" evidence="9">
    <location>
        <begin position="1"/>
        <end position="23"/>
    </location>
</feature>
<sequence length="168" mass="18333">MARQGFTALSFVVLLAVFEIGCCLRCYQCNSQTDPSCADPYKPQVPNKHLVDCTTQDSINYNIQFLRSILPPELTNSIAGATRYCHKIVLQTGTTIRTCLDSNPSEINHTCRSLENAASKSMQSIDPSFKIKHCSVCDKDSCNGASSAAFSVPLATLALIATYLLCKQ</sequence>
<evidence type="ECO:0000313" key="11">
    <source>
        <dbReference type="Proteomes" id="UP000494256"/>
    </source>
</evidence>
<comment type="subcellular location">
    <subcellularLocation>
        <location evidence="1">Membrane</location>
        <topology evidence="1">Lipid-anchor</topology>
        <topology evidence="1">GPI-anchor</topology>
    </subcellularLocation>
</comment>
<dbReference type="OrthoDB" id="4150at2759"/>
<organism evidence="10 11">
    <name type="scientific">Arctia plantaginis</name>
    <name type="common">Wood tiger moth</name>
    <name type="synonym">Phalaena plantaginis</name>
    <dbReference type="NCBI Taxonomy" id="874455"/>
    <lineage>
        <taxon>Eukaryota</taxon>
        <taxon>Metazoa</taxon>
        <taxon>Ecdysozoa</taxon>
        <taxon>Arthropoda</taxon>
        <taxon>Hexapoda</taxon>
        <taxon>Insecta</taxon>
        <taxon>Pterygota</taxon>
        <taxon>Neoptera</taxon>
        <taxon>Endopterygota</taxon>
        <taxon>Lepidoptera</taxon>
        <taxon>Glossata</taxon>
        <taxon>Ditrysia</taxon>
        <taxon>Noctuoidea</taxon>
        <taxon>Erebidae</taxon>
        <taxon>Arctiinae</taxon>
        <taxon>Arctia</taxon>
    </lineage>
</organism>
<evidence type="ECO:0000256" key="1">
    <source>
        <dbReference type="ARBA" id="ARBA00004589"/>
    </source>
</evidence>
<dbReference type="GO" id="GO:0098552">
    <property type="term" value="C:side of membrane"/>
    <property type="evidence" value="ECO:0007669"/>
    <property type="project" value="UniProtKB-KW"/>
</dbReference>
<evidence type="ECO:0000313" key="10">
    <source>
        <dbReference type="EMBL" id="CAB3233991.1"/>
    </source>
</evidence>
<keyword evidence="8" id="KW-0449">Lipoprotein</keyword>
<evidence type="ECO:0008006" key="12">
    <source>
        <dbReference type="Google" id="ProtNLM"/>
    </source>
</evidence>
<dbReference type="InterPro" id="IPR031424">
    <property type="entry name" value="QVR-like"/>
</dbReference>
<keyword evidence="5" id="KW-1133">Transmembrane helix</keyword>
<keyword evidence="2" id="KW-0336">GPI-anchor</keyword>
<gene>
    <name evidence="10" type="ORF">APLA_LOCUS6307</name>
</gene>
<dbReference type="AlphaFoldDB" id="A0A8S0ZL32"/>
<name>A0A8S0ZL32_ARCPL</name>
<dbReference type="Pfam" id="PF17064">
    <property type="entry name" value="QVR"/>
    <property type="match status" value="1"/>
</dbReference>
<evidence type="ECO:0000256" key="8">
    <source>
        <dbReference type="ARBA" id="ARBA00023288"/>
    </source>
</evidence>
<keyword evidence="4 9" id="KW-0732">Signal</keyword>
<dbReference type="EMBL" id="CADEBD010000294">
    <property type="protein sequence ID" value="CAB3233991.1"/>
    <property type="molecule type" value="Genomic_DNA"/>
</dbReference>
<evidence type="ECO:0000256" key="6">
    <source>
        <dbReference type="ARBA" id="ARBA00023136"/>
    </source>
</evidence>
<evidence type="ECO:0000256" key="4">
    <source>
        <dbReference type="ARBA" id="ARBA00022729"/>
    </source>
</evidence>
<keyword evidence="7" id="KW-0325">Glycoprotein</keyword>
<evidence type="ECO:0000256" key="9">
    <source>
        <dbReference type="SAM" id="SignalP"/>
    </source>
</evidence>